<dbReference type="AlphaFoldDB" id="A0AB33KBI2"/>
<dbReference type="SUPFAM" id="SSF52768">
    <property type="entry name" value="Arginase/deacetylase"/>
    <property type="match status" value="1"/>
</dbReference>
<feature type="region of interest" description="Disordered" evidence="1">
    <location>
        <begin position="73"/>
        <end position="96"/>
    </location>
</feature>
<evidence type="ECO:0000313" key="2">
    <source>
        <dbReference type="EMBL" id="BFP51059.1"/>
    </source>
</evidence>
<sequence>MTTGPALRRIGRYGLAAVDGSADFRHTGNSDRIGAAGGEELAIATGRGQPDLSDLEGLRPYLKDEDVHLFGMRNEDEDQAELTALKIPPRDRRPDP</sequence>
<proteinExistence type="predicted"/>
<dbReference type="RefSeq" id="WP_405930079.1">
    <property type="nucleotide sequence ID" value="NZ_AP035884.1"/>
</dbReference>
<gene>
    <name evidence="2" type="ORF">SCMC78_08660</name>
</gene>
<reference evidence="2" key="1">
    <citation type="submission" date="2024-07" db="EMBL/GenBank/DDBJ databases">
        <title>Complete genome sequences of cellulolytic bacteria, Kitasatospora sp. CMC57 and Streptomyces sp. CMC78, isolated from Japanese agricultural soil.</title>
        <authorList>
            <person name="Hashimoto T."/>
            <person name="Ito M."/>
            <person name="Iwamoto M."/>
            <person name="Fukahori D."/>
            <person name="Shoda T."/>
            <person name="Sakoda M."/>
            <person name="Morohoshi T."/>
            <person name="Mitsuboshi M."/>
            <person name="Nishizawa T."/>
        </authorList>
    </citation>
    <scope>NUCLEOTIDE SEQUENCE</scope>
    <source>
        <strain evidence="2">CMC78</strain>
    </source>
</reference>
<protein>
    <submittedName>
        <fullName evidence="2">Uncharacterized protein</fullName>
    </submittedName>
</protein>
<organism evidence="2">
    <name type="scientific">Streptomyces sp. CMC78</name>
    <dbReference type="NCBI Taxonomy" id="3231512"/>
    <lineage>
        <taxon>Bacteria</taxon>
        <taxon>Bacillati</taxon>
        <taxon>Actinomycetota</taxon>
        <taxon>Actinomycetes</taxon>
        <taxon>Kitasatosporales</taxon>
        <taxon>Streptomycetaceae</taxon>
        <taxon>Streptomyces</taxon>
    </lineage>
</organism>
<name>A0AB33KBI2_9ACTN</name>
<dbReference type="KEGG" id="stcm:SCMC78_08660"/>
<evidence type="ECO:0000256" key="1">
    <source>
        <dbReference type="SAM" id="MobiDB-lite"/>
    </source>
</evidence>
<dbReference type="InterPro" id="IPR023696">
    <property type="entry name" value="Ureohydrolase_dom_sf"/>
</dbReference>
<dbReference type="EMBL" id="AP035884">
    <property type="protein sequence ID" value="BFP51059.1"/>
    <property type="molecule type" value="Genomic_DNA"/>
</dbReference>
<dbReference type="Gene3D" id="3.40.800.10">
    <property type="entry name" value="Ureohydrolase domain"/>
    <property type="match status" value="1"/>
</dbReference>
<accession>A0AB33KBI2</accession>